<feature type="compositionally biased region" description="Basic residues" evidence="6">
    <location>
        <begin position="819"/>
        <end position="829"/>
    </location>
</feature>
<dbReference type="SMART" id="SM00320">
    <property type="entry name" value="WD40"/>
    <property type="match status" value="6"/>
</dbReference>
<dbReference type="InterPro" id="IPR052060">
    <property type="entry name" value="Bromo_WD_repeat"/>
</dbReference>
<dbReference type="GO" id="GO:0007010">
    <property type="term" value="P:cytoskeleton organization"/>
    <property type="evidence" value="ECO:0007669"/>
    <property type="project" value="TreeGrafter"/>
</dbReference>
<feature type="compositionally biased region" description="Polar residues" evidence="6">
    <location>
        <begin position="785"/>
        <end position="799"/>
    </location>
</feature>
<dbReference type="PROSITE" id="PS50294">
    <property type="entry name" value="WD_REPEATS_REGION"/>
    <property type="match status" value="3"/>
</dbReference>
<keyword evidence="3 4" id="KW-0103">Bromodomain</keyword>
<dbReference type="InterPro" id="IPR001680">
    <property type="entry name" value="WD40_rpt"/>
</dbReference>
<feature type="repeat" description="WD" evidence="5">
    <location>
        <begin position="319"/>
        <end position="360"/>
    </location>
</feature>
<proteinExistence type="predicted"/>
<feature type="region of interest" description="Disordered" evidence="6">
    <location>
        <begin position="1"/>
        <end position="38"/>
    </location>
</feature>
<reference evidence="8" key="1">
    <citation type="submission" date="2022-07" db="EMBL/GenBank/DDBJ databases">
        <title>Phylogenomic reconstructions and comparative analyses of Kickxellomycotina fungi.</title>
        <authorList>
            <person name="Reynolds N.K."/>
            <person name="Stajich J.E."/>
            <person name="Barry K."/>
            <person name="Grigoriev I.V."/>
            <person name="Crous P."/>
            <person name="Smith M.E."/>
        </authorList>
    </citation>
    <scope>NUCLEOTIDE SEQUENCE</scope>
    <source>
        <strain evidence="8">RSA 861</strain>
    </source>
</reference>
<dbReference type="GO" id="GO:0006325">
    <property type="term" value="P:chromatin organization"/>
    <property type="evidence" value="ECO:0007669"/>
    <property type="project" value="UniProtKB-ARBA"/>
</dbReference>
<feature type="compositionally biased region" description="Acidic residues" evidence="6">
    <location>
        <begin position="1020"/>
        <end position="1029"/>
    </location>
</feature>
<dbReference type="GO" id="GO:0005634">
    <property type="term" value="C:nucleus"/>
    <property type="evidence" value="ECO:0007669"/>
    <property type="project" value="TreeGrafter"/>
</dbReference>
<evidence type="ECO:0000256" key="3">
    <source>
        <dbReference type="ARBA" id="ARBA00023117"/>
    </source>
</evidence>
<keyword evidence="9" id="KW-1185">Reference proteome</keyword>
<feature type="repeat" description="WD" evidence="5">
    <location>
        <begin position="474"/>
        <end position="516"/>
    </location>
</feature>
<keyword evidence="1 5" id="KW-0853">WD repeat</keyword>
<gene>
    <name evidence="8" type="ORF">IWQ60_007289</name>
</gene>
<evidence type="ECO:0000256" key="2">
    <source>
        <dbReference type="ARBA" id="ARBA00022737"/>
    </source>
</evidence>
<evidence type="ECO:0000256" key="6">
    <source>
        <dbReference type="SAM" id="MobiDB-lite"/>
    </source>
</evidence>
<dbReference type="Proteomes" id="UP001150569">
    <property type="component" value="Unassembled WGS sequence"/>
</dbReference>
<feature type="repeat" description="WD" evidence="5">
    <location>
        <begin position="164"/>
        <end position="205"/>
    </location>
</feature>
<feature type="domain" description="Bromo" evidence="7">
    <location>
        <begin position="1371"/>
        <end position="1441"/>
    </location>
</feature>
<feature type="region of interest" description="Disordered" evidence="6">
    <location>
        <begin position="1168"/>
        <end position="1202"/>
    </location>
</feature>
<dbReference type="InterPro" id="IPR001487">
    <property type="entry name" value="Bromodomain"/>
</dbReference>
<dbReference type="InterPro" id="IPR019775">
    <property type="entry name" value="WD40_repeat_CS"/>
</dbReference>
<protein>
    <recommendedName>
        <fullName evidence="7">Bromo domain-containing protein</fullName>
    </recommendedName>
</protein>
<dbReference type="InterPro" id="IPR015943">
    <property type="entry name" value="WD40/YVTN_repeat-like_dom_sf"/>
</dbReference>
<dbReference type="PROSITE" id="PS00678">
    <property type="entry name" value="WD_REPEATS_1"/>
    <property type="match status" value="1"/>
</dbReference>
<dbReference type="Pfam" id="PF00439">
    <property type="entry name" value="Bromodomain"/>
    <property type="match status" value="1"/>
</dbReference>
<feature type="compositionally biased region" description="Acidic residues" evidence="6">
    <location>
        <begin position="1565"/>
        <end position="1579"/>
    </location>
</feature>
<feature type="region of interest" description="Disordered" evidence="6">
    <location>
        <begin position="1470"/>
        <end position="1675"/>
    </location>
</feature>
<dbReference type="Gene3D" id="1.20.920.10">
    <property type="entry name" value="Bromodomain-like"/>
    <property type="match status" value="1"/>
</dbReference>
<keyword evidence="2" id="KW-0677">Repeat</keyword>
<dbReference type="PROSITE" id="PS50082">
    <property type="entry name" value="WD_REPEATS_2"/>
    <property type="match status" value="4"/>
</dbReference>
<dbReference type="PANTHER" id="PTHR16266:SF17">
    <property type="entry name" value="BRWD3"/>
    <property type="match status" value="1"/>
</dbReference>
<feature type="compositionally biased region" description="Polar residues" evidence="6">
    <location>
        <begin position="915"/>
        <end position="936"/>
    </location>
</feature>
<feature type="repeat" description="WD" evidence="5">
    <location>
        <begin position="122"/>
        <end position="163"/>
    </location>
</feature>
<dbReference type="Pfam" id="PF00400">
    <property type="entry name" value="WD40"/>
    <property type="match status" value="5"/>
</dbReference>
<dbReference type="SUPFAM" id="SSF47370">
    <property type="entry name" value="Bromodomain"/>
    <property type="match status" value="1"/>
</dbReference>
<feature type="region of interest" description="Disordered" evidence="6">
    <location>
        <begin position="664"/>
        <end position="995"/>
    </location>
</feature>
<dbReference type="SMART" id="SM00297">
    <property type="entry name" value="BROMO"/>
    <property type="match status" value="1"/>
</dbReference>
<feature type="compositionally biased region" description="Polar residues" evidence="6">
    <location>
        <begin position="1623"/>
        <end position="1643"/>
    </location>
</feature>
<dbReference type="EMBL" id="JANBPT010000478">
    <property type="protein sequence ID" value="KAJ1919271.1"/>
    <property type="molecule type" value="Genomic_DNA"/>
</dbReference>
<feature type="compositionally biased region" description="Basic residues" evidence="6">
    <location>
        <begin position="1545"/>
        <end position="1557"/>
    </location>
</feature>
<dbReference type="SUPFAM" id="SSF50978">
    <property type="entry name" value="WD40 repeat-like"/>
    <property type="match status" value="1"/>
</dbReference>
<dbReference type="OrthoDB" id="538223at2759"/>
<feature type="compositionally biased region" description="Basic residues" evidence="6">
    <location>
        <begin position="1482"/>
        <end position="1491"/>
    </location>
</feature>
<feature type="compositionally biased region" description="Acidic residues" evidence="6">
    <location>
        <begin position="733"/>
        <end position="753"/>
    </location>
</feature>
<dbReference type="GO" id="GO:0006357">
    <property type="term" value="P:regulation of transcription by RNA polymerase II"/>
    <property type="evidence" value="ECO:0007669"/>
    <property type="project" value="TreeGrafter"/>
</dbReference>
<dbReference type="PROSITE" id="PS50014">
    <property type="entry name" value="BROMODOMAIN_2"/>
    <property type="match status" value="1"/>
</dbReference>
<sequence length="1675" mass="182240">MPQAALSSAAKPPTAEYKRARDLSKVTTTGRQVDPNPRQPVKVALGMEWTPSYFTPPPGPDLLACLFLMPPYLTSSSAIRDPPTRVVRNYHTYLDRTRVRPNRIPPACPIALLRNYEELVCVHGHKYASFCVMFDQTGLRLITGSDDFLIKVWCARSGYLINTLRGHQDVITDISINEENTLLATAAQNGVIRVFTMATGAPAAVLRLNVVGTDGMVRLWRWSRRHLTFSDEAYVLDCRTGPRDAVLCAAFNNTGSHFAVASSDGVIRVFSTVADLTTAAVDISARRSYYHTPAGGATRVPDDDLSARLDHRPKLVARLEGHTGDVTALLYARDDYRILSSSADGTARVWTFQPEAKAWTSVEFDMRTAGPELVADTAIVLSESQNPPAATSPHLAHRTPGAPLGTASADPSEEGHDSQPPADAETAPPPPGTSRTFPVTMAIWSQHDRYVIIACSMGTVRVFDSTTGYLHHALIGHTDEVYVIATTPLSERVVMTAGYDGRIILWDIEAGAKLREFRYADRRFFDGRFSGDGYQFAVTDEYGACLLFGLGCNPAQFAAARQFGSQMFMSDYMPTVLDVSGNVVDELYQIAPHLLPKGPIRDFDGREYAAQKPPGYGLRFPTDPAPGIAARRDLTRLVQLYDELNTPEAEGLVTATIPALAARRKRGRAQGGNVDAGVAETAGDAEDDPLAIEAPIYPLPDDEDDEDFHGSSAGGESASDTDPYGDRGAGIYFDDEAMEDNGFDPYEEDGFDSDGERYGSSTGTRGFGAIREARRRRKRRRSRSDTAGSATDESISTALARNRNSSSRRPPPAGPSSTRQRRSQRRSRRGPPGELDDAESPSSSEGSSPPSSSTGRQRLRRQRTQRSYIESSDSEPDLNYSDASLGNAPSRGVDLELGHQSSASAVALQMHHQRSAQIYTDSSDSDGLNGDAQSAETPLGPSLSHKRREKLPALFDSDSDNQASSSSVAGASHKRPVRAGGKMKPTGPDGPIRLKVNLRKSRVQLASDSEDIQALAATSEDNDNIDDGEGSSSPAEMKSEYREGDDTTGSTPEPLPSYSATGAAGGLGDWVGDNTPKVTPYKPQVGDLVAYFAEGHRQFLKASPLASQFRVRTVTASTPDVTFAEIHDVQYRVGPPTWCQLTLQDIIVAPEALTASPEPPAGVIDVESSEIETPESSASSSSSSSSPRYIPPPFTRTGKPHTLDFHDIDTNPDFIVLLAKYQAAARQNLRVGDAVVAFYNDSERYPGRIVATKSVPATAPHLHGDLSDKDNVANSLQDNYSELQWQQFQVEWNPPSHGPAEWLSPWELVRPDTSVSETPLKEEEEEEEKGDSNSGKDGAPRLPVCALTCPTTERLPKPVADMCRDLVGELRGDVRYEVFVEHVDFAAYPSYLSAVAYPMCLDSVSQRLVNKYYRRIEAVTFDINLIQTNANLFNEPQSAIARAASKLVKTFQSQLRERLRPLRKLLLDVSSGDSGSGGDHRHTLHRFTRARYRSESDDYDEPEAGTVPSGEDSAGELSNDDDTDAVATGEGESADGSDFGDVVKRSRSARPSGRRPPPRGLYTMEEVDDLLLGESEDEQAFIASDSDGGVSGQRRRRGRQAKRAKRQARSEKGRGRPGPPVSSQPLRRGRSSQTEGSVTSPTGRPSPGSAGTNRRRTKRRRLDSEDEGSSGSSYH</sequence>
<dbReference type="InterPro" id="IPR036427">
    <property type="entry name" value="Bromodomain-like_sf"/>
</dbReference>
<evidence type="ECO:0000256" key="4">
    <source>
        <dbReference type="PROSITE-ProRule" id="PRU00035"/>
    </source>
</evidence>
<feature type="region of interest" description="Disordered" evidence="6">
    <location>
        <begin position="1313"/>
        <end position="1340"/>
    </location>
</feature>
<dbReference type="PANTHER" id="PTHR16266">
    <property type="entry name" value="WD REPEAT DOMAIN 9"/>
    <property type="match status" value="1"/>
</dbReference>
<comment type="caution">
    <text evidence="8">The sequence shown here is derived from an EMBL/GenBank/DDBJ whole genome shotgun (WGS) entry which is preliminary data.</text>
</comment>
<evidence type="ECO:0000256" key="5">
    <source>
        <dbReference type="PROSITE-ProRule" id="PRU00221"/>
    </source>
</evidence>
<name>A0A9W8A3D8_9FUNG</name>
<dbReference type="Gene3D" id="2.130.10.10">
    <property type="entry name" value="YVTN repeat-like/Quinoprotein amine dehydrogenase"/>
    <property type="match status" value="3"/>
</dbReference>
<dbReference type="InterPro" id="IPR036322">
    <property type="entry name" value="WD40_repeat_dom_sf"/>
</dbReference>
<feature type="compositionally biased region" description="Low complexity" evidence="6">
    <location>
        <begin position="1174"/>
        <end position="1186"/>
    </location>
</feature>
<evidence type="ECO:0000256" key="1">
    <source>
        <dbReference type="ARBA" id="ARBA00022574"/>
    </source>
</evidence>
<organism evidence="8 9">
    <name type="scientific">Tieghemiomyces parasiticus</name>
    <dbReference type="NCBI Taxonomy" id="78921"/>
    <lineage>
        <taxon>Eukaryota</taxon>
        <taxon>Fungi</taxon>
        <taxon>Fungi incertae sedis</taxon>
        <taxon>Zoopagomycota</taxon>
        <taxon>Kickxellomycotina</taxon>
        <taxon>Dimargaritomycetes</taxon>
        <taxon>Dimargaritales</taxon>
        <taxon>Dimargaritaceae</taxon>
        <taxon>Tieghemiomyces</taxon>
    </lineage>
</organism>
<evidence type="ECO:0000259" key="7">
    <source>
        <dbReference type="PROSITE" id="PS50014"/>
    </source>
</evidence>
<feature type="region of interest" description="Disordered" evidence="6">
    <location>
        <begin position="385"/>
        <end position="437"/>
    </location>
</feature>
<feature type="compositionally biased region" description="Low complexity" evidence="6">
    <location>
        <begin position="840"/>
        <end position="856"/>
    </location>
</feature>
<accession>A0A9W8A3D8</accession>
<feature type="region of interest" description="Disordered" evidence="6">
    <location>
        <begin position="1015"/>
        <end position="1071"/>
    </location>
</feature>
<evidence type="ECO:0000313" key="8">
    <source>
        <dbReference type="EMBL" id="KAJ1919271.1"/>
    </source>
</evidence>
<feature type="compositionally biased region" description="Basic residues" evidence="6">
    <location>
        <begin position="1593"/>
        <end position="1607"/>
    </location>
</feature>
<dbReference type="GO" id="GO:0008360">
    <property type="term" value="P:regulation of cell shape"/>
    <property type="evidence" value="ECO:0007669"/>
    <property type="project" value="TreeGrafter"/>
</dbReference>
<feature type="compositionally biased region" description="Basic residues" evidence="6">
    <location>
        <begin position="773"/>
        <end position="782"/>
    </location>
</feature>
<evidence type="ECO:0000313" key="9">
    <source>
        <dbReference type="Proteomes" id="UP001150569"/>
    </source>
</evidence>